<reference evidence="1" key="1">
    <citation type="submission" date="2020-02" db="EMBL/GenBank/DDBJ databases">
        <authorList>
            <person name="Meier V. D."/>
        </authorList>
    </citation>
    <scope>NUCLEOTIDE SEQUENCE</scope>
    <source>
        <strain evidence="1">AVDCRST_MAG73</strain>
    </source>
</reference>
<name>A0A6J4U5B6_9BACT</name>
<dbReference type="AlphaFoldDB" id="A0A6J4U5B6"/>
<proteinExistence type="predicted"/>
<protein>
    <submittedName>
        <fullName evidence="1">Uncharacterized protein</fullName>
    </submittedName>
</protein>
<gene>
    <name evidence="1" type="ORF">AVDCRST_MAG73-1874</name>
</gene>
<evidence type="ECO:0000313" key="1">
    <source>
        <dbReference type="EMBL" id="CAA9540352.1"/>
    </source>
</evidence>
<dbReference type="EMBL" id="CADCWE010000114">
    <property type="protein sequence ID" value="CAA9540352.1"/>
    <property type="molecule type" value="Genomic_DNA"/>
</dbReference>
<sequence length="41" mass="4276">MTSAFVALFRIARGPLDVPTVALALAQGWGISTVDLDALFA</sequence>
<accession>A0A6J4U5B6</accession>
<organism evidence="1">
    <name type="scientific">uncultured Thermomicrobiales bacterium</name>
    <dbReference type="NCBI Taxonomy" id="1645740"/>
    <lineage>
        <taxon>Bacteria</taxon>
        <taxon>Pseudomonadati</taxon>
        <taxon>Thermomicrobiota</taxon>
        <taxon>Thermomicrobia</taxon>
        <taxon>Thermomicrobiales</taxon>
        <taxon>environmental samples</taxon>
    </lineage>
</organism>